<evidence type="ECO:0000259" key="18">
    <source>
        <dbReference type="PROSITE" id="PS50886"/>
    </source>
</evidence>
<dbReference type="GO" id="GO:0005737">
    <property type="term" value="C:cytoplasm"/>
    <property type="evidence" value="ECO:0007669"/>
    <property type="project" value="UniProtKB-SubCell"/>
</dbReference>
<evidence type="ECO:0000256" key="4">
    <source>
        <dbReference type="ARBA" id="ARBA00012838"/>
    </source>
</evidence>
<dbReference type="STRING" id="1798409.A3I24_00355"/>
<dbReference type="CDD" id="cd02800">
    <property type="entry name" value="tRNA_bind_EcMetRS_like"/>
    <property type="match status" value="1"/>
</dbReference>
<evidence type="ECO:0000256" key="12">
    <source>
        <dbReference type="ARBA" id="ARBA00022917"/>
    </source>
</evidence>
<evidence type="ECO:0000256" key="13">
    <source>
        <dbReference type="ARBA" id="ARBA00023146"/>
    </source>
</evidence>
<keyword evidence="6" id="KW-0963">Cytoplasm</keyword>
<dbReference type="GO" id="GO:0006431">
    <property type="term" value="P:methionyl-tRNA aminoacylation"/>
    <property type="evidence" value="ECO:0007669"/>
    <property type="project" value="InterPro"/>
</dbReference>
<dbReference type="Gene3D" id="2.40.50.140">
    <property type="entry name" value="Nucleic acid-binding proteins"/>
    <property type="match status" value="1"/>
</dbReference>
<dbReference type="GO" id="GO:0004825">
    <property type="term" value="F:methionine-tRNA ligase activity"/>
    <property type="evidence" value="ECO:0007669"/>
    <property type="project" value="UniProtKB-EC"/>
</dbReference>
<dbReference type="EMBL" id="MHJL01000021">
    <property type="protein sequence ID" value="OGY67531.1"/>
    <property type="molecule type" value="Genomic_DNA"/>
</dbReference>
<comment type="subunit">
    <text evidence="3">Homodimer.</text>
</comment>
<dbReference type="FunFam" id="2.40.50.140:FF:000042">
    <property type="entry name" value="Methionine--tRNA ligase"/>
    <property type="match status" value="1"/>
</dbReference>
<evidence type="ECO:0000256" key="16">
    <source>
        <dbReference type="PROSITE-ProRule" id="PRU00209"/>
    </source>
</evidence>
<dbReference type="PROSITE" id="PS50886">
    <property type="entry name" value="TRBD"/>
    <property type="match status" value="1"/>
</dbReference>
<dbReference type="Proteomes" id="UP000177690">
    <property type="component" value="Unassembled WGS sequence"/>
</dbReference>
<evidence type="ECO:0000256" key="7">
    <source>
        <dbReference type="ARBA" id="ARBA00022555"/>
    </source>
</evidence>
<proteinExistence type="predicted"/>
<feature type="domain" description="TRNA-binding" evidence="18">
    <location>
        <begin position="6"/>
        <end position="121"/>
    </location>
</feature>
<evidence type="ECO:0000313" key="20">
    <source>
        <dbReference type="Proteomes" id="UP000177690"/>
    </source>
</evidence>
<dbReference type="InterPro" id="IPR004495">
    <property type="entry name" value="Met-tRNA-synth_bsu_C"/>
</dbReference>
<dbReference type="AlphaFoldDB" id="A0A1G1ZST0"/>
<dbReference type="EC" id="6.1.1.10" evidence="4"/>
<dbReference type="InterPro" id="IPR002547">
    <property type="entry name" value="tRNA-bd_dom"/>
</dbReference>
<evidence type="ECO:0000256" key="10">
    <source>
        <dbReference type="ARBA" id="ARBA00022840"/>
    </source>
</evidence>
<keyword evidence="10" id="KW-0067">ATP-binding</keyword>
<sequence length="121" mass="13194">MIPFSDFQKIELRIGKIIAAERVENSDKLLKLQVDIGEKTETNLPAVRQVIAGIGKAYEPDKIVGQQIIVVANLEPKMFTLRLSSGQINLESQGMLLAASDESGPVLLSPEKEVPPGTKIK</sequence>
<dbReference type="SUPFAM" id="SSF50249">
    <property type="entry name" value="Nucleic acid-binding proteins"/>
    <property type="match status" value="1"/>
</dbReference>
<evidence type="ECO:0000256" key="3">
    <source>
        <dbReference type="ARBA" id="ARBA00011738"/>
    </source>
</evidence>
<keyword evidence="13" id="KW-0030">Aminoacyl-tRNA synthetase</keyword>
<keyword evidence="7 16" id="KW-0820">tRNA-binding</keyword>
<keyword evidence="12" id="KW-0648">Protein biosynthesis</keyword>
<dbReference type="PANTHER" id="PTHR11586:SF37">
    <property type="entry name" value="TRNA-BINDING DOMAIN-CONTAINING PROTEIN"/>
    <property type="match status" value="1"/>
</dbReference>
<evidence type="ECO:0000256" key="1">
    <source>
        <dbReference type="ARBA" id="ARBA00003314"/>
    </source>
</evidence>
<dbReference type="Pfam" id="PF01588">
    <property type="entry name" value="tRNA_bind"/>
    <property type="match status" value="1"/>
</dbReference>
<evidence type="ECO:0000256" key="11">
    <source>
        <dbReference type="ARBA" id="ARBA00022884"/>
    </source>
</evidence>
<protein>
    <recommendedName>
        <fullName evidence="5">Methionine--tRNA ligase</fullName>
        <ecNumber evidence="4">6.1.1.10</ecNumber>
    </recommendedName>
    <alternativeName>
        <fullName evidence="14">Methionyl-tRNA synthetase</fullName>
    </alternativeName>
</protein>
<organism evidence="19 20">
    <name type="scientific">Candidatus Harrisonbacteria bacterium RIFCSPLOWO2_02_FULL_41_13b</name>
    <dbReference type="NCBI Taxonomy" id="1798409"/>
    <lineage>
        <taxon>Bacteria</taxon>
        <taxon>Candidatus Harrisoniibacteriota</taxon>
    </lineage>
</organism>
<keyword evidence="8" id="KW-0436">Ligase</keyword>
<keyword evidence="9" id="KW-0547">Nucleotide-binding</keyword>
<evidence type="ECO:0000256" key="17">
    <source>
        <dbReference type="SAM" id="MobiDB-lite"/>
    </source>
</evidence>
<evidence type="ECO:0000256" key="15">
    <source>
        <dbReference type="ARBA" id="ARBA00047364"/>
    </source>
</evidence>
<evidence type="ECO:0000256" key="8">
    <source>
        <dbReference type="ARBA" id="ARBA00022598"/>
    </source>
</evidence>
<comment type="subcellular location">
    <subcellularLocation>
        <location evidence="2">Cytoplasm</location>
    </subcellularLocation>
</comment>
<comment type="function">
    <text evidence="1">Is required not only for elongation of protein synthesis but also for the initiation of all mRNA translation through initiator tRNA(fMet) aminoacylation.</text>
</comment>
<dbReference type="InterPro" id="IPR012340">
    <property type="entry name" value="NA-bd_OB-fold"/>
</dbReference>
<feature type="region of interest" description="Disordered" evidence="17">
    <location>
        <begin position="102"/>
        <end position="121"/>
    </location>
</feature>
<comment type="caution">
    <text evidence="19">The sequence shown here is derived from an EMBL/GenBank/DDBJ whole genome shotgun (WGS) entry which is preliminary data.</text>
</comment>
<evidence type="ECO:0000256" key="2">
    <source>
        <dbReference type="ARBA" id="ARBA00004496"/>
    </source>
</evidence>
<name>A0A1G1ZST0_9BACT</name>
<evidence type="ECO:0000256" key="14">
    <source>
        <dbReference type="ARBA" id="ARBA00030904"/>
    </source>
</evidence>
<dbReference type="GO" id="GO:0000049">
    <property type="term" value="F:tRNA binding"/>
    <property type="evidence" value="ECO:0007669"/>
    <property type="project" value="UniProtKB-UniRule"/>
</dbReference>
<keyword evidence="11 16" id="KW-0694">RNA-binding</keyword>
<reference evidence="19 20" key="1">
    <citation type="journal article" date="2016" name="Nat. Commun.">
        <title>Thousands of microbial genomes shed light on interconnected biogeochemical processes in an aquifer system.</title>
        <authorList>
            <person name="Anantharaman K."/>
            <person name="Brown C.T."/>
            <person name="Hug L.A."/>
            <person name="Sharon I."/>
            <person name="Castelle C.J."/>
            <person name="Probst A.J."/>
            <person name="Thomas B.C."/>
            <person name="Singh A."/>
            <person name="Wilkins M.J."/>
            <person name="Karaoz U."/>
            <person name="Brodie E.L."/>
            <person name="Williams K.H."/>
            <person name="Hubbard S.S."/>
            <person name="Banfield J.F."/>
        </authorList>
    </citation>
    <scope>NUCLEOTIDE SEQUENCE [LARGE SCALE GENOMIC DNA]</scope>
</reference>
<comment type="catalytic activity">
    <reaction evidence="15">
        <text>tRNA(Met) + L-methionine + ATP = L-methionyl-tRNA(Met) + AMP + diphosphate</text>
        <dbReference type="Rhea" id="RHEA:13481"/>
        <dbReference type="Rhea" id="RHEA-COMP:9667"/>
        <dbReference type="Rhea" id="RHEA-COMP:9698"/>
        <dbReference type="ChEBI" id="CHEBI:30616"/>
        <dbReference type="ChEBI" id="CHEBI:33019"/>
        <dbReference type="ChEBI" id="CHEBI:57844"/>
        <dbReference type="ChEBI" id="CHEBI:78442"/>
        <dbReference type="ChEBI" id="CHEBI:78530"/>
        <dbReference type="ChEBI" id="CHEBI:456215"/>
        <dbReference type="EC" id="6.1.1.10"/>
    </reaction>
</comment>
<dbReference type="InterPro" id="IPR051270">
    <property type="entry name" value="Tyrosine-tRNA_ligase_regulator"/>
</dbReference>
<gene>
    <name evidence="19" type="ORF">A3I24_00355</name>
</gene>
<evidence type="ECO:0000256" key="6">
    <source>
        <dbReference type="ARBA" id="ARBA00022490"/>
    </source>
</evidence>
<dbReference type="GO" id="GO:0005524">
    <property type="term" value="F:ATP binding"/>
    <property type="evidence" value="ECO:0007669"/>
    <property type="project" value="UniProtKB-KW"/>
</dbReference>
<accession>A0A1G1ZST0</accession>
<evidence type="ECO:0000256" key="5">
    <source>
        <dbReference type="ARBA" id="ARBA00018753"/>
    </source>
</evidence>
<dbReference type="PANTHER" id="PTHR11586">
    <property type="entry name" value="TRNA-AMINOACYLATION COFACTOR ARC1 FAMILY MEMBER"/>
    <property type="match status" value="1"/>
</dbReference>
<evidence type="ECO:0000256" key="9">
    <source>
        <dbReference type="ARBA" id="ARBA00022741"/>
    </source>
</evidence>
<evidence type="ECO:0000313" key="19">
    <source>
        <dbReference type="EMBL" id="OGY67531.1"/>
    </source>
</evidence>